<dbReference type="PANTHER" id="PTHR14187:SF5">
    <property type="entry name" value="HEAT SHOCK 70 KDA PROTEIN 12A"/>
    <property type="match status" value="1"/>
</dbReference>
<dbReference type="AlphaFoldDB" id="A0A409XZB3"/>
<comment type="caution">
    <text evidence="2">The sequence shown here is derived from an EMBL/GenBank/DDBJ whole genome shotgun (WGS) entry which is preliminary data.</text>
</comment>
<dbReference type="Proteomes" id="UP000284706">
    <property type="component" value="Unassembled WGS sequence"/>
</dbReference>
<dbReference type="InParanoid" id="A0A409XZB3"/>
<organism evidence="2 3">
    <name type="scientific">Gymnopilus dilepis</name>
    <dbReference type="NCBI Taxonomy" id="231916"/>
    <lineage>
        <taxon>Eukaryota</taxon>
        <taxon>Fungi</taxon>
        <taxon>Dikarya</taxon>
        <taxon>Basidiomycota</taxon>
        <taxon>Agaricomycotina</taxon>
        <taxon>Agaricomycetes</taxon>
        <taxon>Agaricomycetidae</taxon>
        <taxon>Agaricales</taxon>
        <taxon>Agaricineae</taxon>
        <taxon>Hymenogastraceae</taxon>
        <taxon>Gymnopilus</taxon>
    </lineage>
</organism>
<dbReference type="CDD" id="cd10170">
    <property type="entry name" value="ASKHA_NBD_HSP70"/>
    <property type="match status" value="1"/>
</dbReference>
<proteinExistence type="predicted"/>
<evidence type="ECO:0000256" key="1">
    <source>
        <dbReference type="SAM" id="MobiDB-lite"/>
    </source>
</evidence>
<feature type="region of interest" description="Disordered" evidence="1">
    <location>
        <begin position="585"/>
        <end position="614"/>
    </location>
</feature>
<name>A0A409XZB3_9AGAR</name>
<dbReference type="SUPFAM" id="SSF53067">
    <property type="entry name" value="Actin-like ATPase domain"/>
    <property type="match status" value="2"/>
</dbReference>
<accession>A0A409XZB3</accession>
<evidence type="ECO:0000313" key="3">
    <source>
        <dbReference type="Proteomes" id="UP000284706"/>
    </source>
</evidence>
<keyword evidence="3" id="KW-1185">Reference proteome</keyword>
<protein>
    <submittedName>
        <fullName evidence="2">Uncharacterized protein</fullName>
    </submittedName>
</protein>
<dbReference type="PANTHER" id="PTHR14187">
    <property type="entry name" value="ALPHA KINASE/ELONGATION FACTOR 2 KINASE"/>
    <property type="match status" value="1"/>
</dbReference>
<dbReference type="STRING" id="231916.A0A409XZB3"/>
<dbReference type="OrthoDB" id="2963168at2759"/>
<sequence length="622" mass="68787">MSSRTPYRGNRRRLILAFDVGTTFSGISYSVLDPGQVPQIRGVTRFPAHEQITGSSKIPTIIYYDLEGKVRAVGAEATQEAIYEDAEDGHWVKAEWFKLHLRSRVGADINTSAQIPPLPLNKTVVEVFADFLAYLLECALGYIQHTHANGPALWNSVKDDIDFVLSHPNGWEGKEQAKMREAAVMAKLVPDTAAGHARVSFVTEGEASLHFAVHNGVLSSAAQNGQGIVIVDAGGGTVDVSSYTSTAEVSYEESYEEIAAPQCHFCGSVFVSINARIFLEAFLKDSPFIDDLDHITRCFDKTTKLRFRNADEPQYIKFGSTRDNDPACNIRFGQLKLNGSDVASFFEPSVECVVGAVQEQRKKACRKILHVVLVGGFSASDWLLNSVYTPLQKLGLNVVRPENHVNKAVSDGAVSFCLDHFVRTRVAKVTYGTFCSITYDGANEEHRARSANVVTACSGELTIGNSFVVVLPKNTQVEETQEFRHAFFNESKDKATFRAAKMLVWCYRGENPDPRWKDVDSANYTQLCTIVTDLSHIPLSPLTNPSGETYYRVDFDLILFFGLTEMTALLAWKEKGVEKKGPAQLVYDPHVRRDDHQQGAYSPGDAEGDDDDHGGCRYLVGL</sequence>
<gene>
    <name evidence="2" type="ORF">CVT26_004685</name>
</gene>
<evidence type="ECO:0000313" key="2">
    <source>
        <dbReference type="EMBL" id="PPQ96053.1"/>
    </source>
</evidence>
<dbReference type="Gene3D" id="3.30.420.40">
    <property type="match status" value="1"/>
</dbReference>
<dbReference type="InterPro" id="IPR043129">
    <property type="entry name" value="ATPase_NBD"/>
</dbReference>
<reference evidence="2 3" key="1">
    <citation type="journal article" date="2018" name="Evol. Lett.">
        <title>Horizontal gene cluster transfer increased hallucinogenic mushroom diversity.</title>
        <authorList>
            <person name="Reynolds H.T."/>
            <person name="Vijayakumar V."/>
            <person name="Gluck-Thaler E."/>
            <person name="Korotkin H.B."/>
            <person name="Matheny P.B."/>
            <person name="Slot J.C."/>
        </authorList>
    </citation>
    <scope>NUCLEOTIDE SEQUENCE [LARGE SCALE GENOMIC DNA]</scope>
    <source>
        <strain evidence="2 3">SRW20</strain>
    </source>
</reference>
<dbReference type="EMBL" id="NHYE01001398">
    <property type="protein sequence ID" value="PPQ96053.1"/>
    <property type="molecule type" value="Genomic_DNA"/>
</dbReference>